<reference evidence="4" key="1">
    <citation type="journal article" date="2020" name="Stud. Mycol.">
        <title>101 Dothideomycetes genomes: a test case for predicting lifestyles and emergence of pathogens.</title>
        <authorList>
            <person name="Haridas S."/>
            <person name="Albert R."/>
            <person name="Binder M."/>
            <person name="Bloem J."/>
            <person name="Labutti K."/>
            <person name="Salamov A."/>
            <person name="Andreopoulos B."/>
            <person name="Baker S."/>
            <person name="Barry K."/>
            <person name="Bills G."/>
            <person name="Bluhm B."/>
            <person name="Cannon C."/>
            <person name="Castanera R."/>
            <person name="Culley D."/>
            <person name="Daum C."/>
            <person name="Ezra D."/>
            <person name="Gonzalez J."/>
            <person name="Henrissat B."/>
            <person name="Kuo A."/>
            <person name="Liang C."/>
            <person name="Lipzen A."/>
            <person name="Lutzoni F."/>
            <person name="Magnuson J."/>
            <person name="Mondo S."/>
            <person name="Nolan M."/>
            <person name="Ohm R."/>
            <person name="Pangilinan J."/>
            <person name="Park H.-J."/>
            <person name="Ramirez L."/>
            <person name="Alfaro M."/>
            <person name="Sun H."/>
            <person name="Tritt A."/>
            <person name="Yoshinaga Y."/>
            <person name="Zwiers L.-H."/>
            <person name="Turgeon B."/>
            <person name="Goodwin S."/>
            <person name="Spatafora J."/>
            <person name="Crous P."/>
            <person name="Grigoriev I."/>
        </authorList>
    </citation>
    <scope>NUCLEOTIDE SEQUENCE</scope>
    <source>
        <strain evidence="4">CBS 123094</strain>
    </source>
</reference>
<dbReference type="AlphaFoldDB" id="A0A6A5WTI0"/>
<dbReference type="Gene3D" id="4.10.240.10">
    <property type="entry name" value="Zn(2)-C6 fungal-type DNA-binding domain"/>
    <property type="match status" value="1"/>
</dbReference>
<proteinExistence type="predicted"/>
<feature type="domain" description="Zn(2)-C6 fungal-type" evidence="3">
    <location>
        <begin position="32"/>
        <end position="62"/>
    </location>
</feature>
<evidence type="ECO:0000313" key="5">
    <source>
        <dbReference type="Proteomes" id="UP000799779"/>
    </source>
</evidence>
<evidence type="ECO:0000256" key="2">
    <source>
        <dbReference type="SAM" id="MobiDB-lite"/>
    </source>
</evidence>
<dbReference type="InterPro" id="IPR001138">
    <property type="entry name" value="Zn2Cys6_DnaBD"/>
</dbReference>
<feature type="non-terminal residue" evidence="4">
    <location>
        <position position="432"/>
    </location>
</feature>
<dbReference type="Pfam" id="PF11951">
    <property type="entry name" value="Fungal_trans_2"/>
    <property type="match status" value="1"/>
</dbReference>
<evidence type="ECO:0000313" key="4">
    <source>
        <dbReference type="EMBL" id="KAF2004079.1"/>
    </source>
</evidence>
<dbReference type="Proteomes" id="UP000799779">
    <property type="component" value="Unassembled WGS sequence"/>
</dbReference>
<dbReference type="GO" id="GO:0000981">
    <property type="term" value="F:DNA-binding transcription factor activity, RNA polymerase II-specific"/>
    <property type="evidence" value="ECO:0007669"/>
    <property type="project" value="InterPro"/>
</dbReference>
<dbReference type="SMART" id="SM00066">
    <property type="entry name" value="GAL4"/>
    <property type="match status" value="1"/>
</dbReference>
<dbReference type="EMBL" id="ML977569">
    <property type="protein sequence ID" value="KAF2004079.1"/>
    <property type="molecule type" value="Genomic_DNA"/>
</dbReference>
<feature type="compositionally biased region" description="Basic residues" evidence="2">
    <location>
        <begin position="20"/>
        <end position="30"/>
    </location>
</feature>
<dbReference type="SUPFAM" id="SSF57701">
    <property type="entry name" value="Zn2/Cys6 DNA-binding domain"/>
    <property type="match status" value="1"/>
</dbReference>
<dbReference type="Pfam" id="PF00172">
    <property type="entry name" value="Zn_clus"/>
    <property type="match status" value="1"/>
</dbReference>
<accession>A0A6A5WTI0</accession>
<dbReference type="PANTHER" id="PTHR47657:SF14">
    <property type="entry name" value="ZN(2)-C6 FUNGAL-TYPE DOMAIN-CONTAINING PROTEIN"/>
    <property type="match status" value="1"/>
</dbReference>
<organism evidence="4 5">
    <name type="scientific">Amniculicola lignicola CBS 123094</name>
    <dbReference type="NCBI Taxonomy" id="1392246"/>
    <lineage>
        <taxon>Eukaryota</taxon>
        <taxon>Fungi</taxon>
        <taxon>Dikarya</taxon>
        <taxon>Ascomycota</taxon>
        <taxon>Pezizomycotina</taxon>
        <taxon>Dothideomycetes</taxon>
        <taxon>Pleosporomycetidae</taxon>
        <taxon>Pleosporales</taxon>
        <taxon>Amniculicolaceae</taxon>
        <taxon>Amniculicola</taxon>
    </lineage>
</organism>
<gene>
    <name evidence="4" type="ORF">P154DRAFT_519651</name>
</gene>
<dbReference type="InterPro" id="IPR052400">
    <property type="entry name" value="Zn2-C6_fungal_TF"/>
</dbReference>
<feature type="region of interest" description="Disordered" evidence="2">
    <location>
        <begin position="1"/>
        <end position="32"/>
    </location>
</feature>
<sequence length="432" mass="49587">MDERVFVTWKPEDTEPSRKSAPRAHHKKSRAGCQQCRNRRVKCDEEHPMCGNCQRHQSSCDWGRSPGSQSSTVISSSTNTTQSYDIRTRPLSLSGSSHRSPRQPEIESKSRRLSELKLLHHYMISTSSTFNLPHSKYQIWDTLIPHVAFKHDSLLYSIYAVTSLHLSHLQPNDTNHFEKYQEYLGLCLREHRDNVANLDADNADAAMLTATLFRICSIAVLQIRDLEEEGKYIPPVEWLIMNFGTGHGLGVAAWEFLIHDENSVMRKMIGNDTPGLDPSSRWLRDDKVFARSNILPALSGLRHRTVKHEAEEAWDEDIRNAYEHTLAYIGFCQRAIDAGEPERSILRRLVLFPTVVERKFITLVEEREARALVMLAHYFSFWRRFEDFWWCGKVGDREVRAITESVDIQWKVLLPGVVGNETPGCGLTVGED</sequence>
<name>A0A6A5WTI0_9PLEO</name>
<dbReference type="CDD" id="cd00067">
    <property type="entry name" value="GAL4"/>
    <property type="match status" value="1"/>
</dbReference>
<dbReference type="OrthoDB" id="187139at2759"/>
<protein>
    <recommendedName>
        <fullName evidence="3">Zn(2)-C6 fungal-type domain-containing protein</fullName>
    </recommendedName>
</protein>
<dbReference type="InterPro" id="IPR021858">
    <property type="entry name" value="Fun_TF"/>
</dbReference>
<feature type="compositionally biased region" description="Low complexity" evidence="2">
    <location>
        <begin position="65"/>
        <end position="83"/>
    </location>
</feature>
<dbReference type="PROSITE" id="PS50048">
    <property type="entry name" value="ZN2_CY6_FUNGAL_2"/>
    <property type="match status" value="1"/>
</dbReference>
<dbReference type="PANTHER" id="PTHR47657">
    <property type="entry name" value="STEROL REGULATORY ELEMENT-BINDING PROTEIN ECM22"/>
    <property type="match status" value="1"/>
</dbReference>
<keyword evidence="1" id="KW-0539">Nucleus</keyword>
<dbReference type="GO" id="GO:0008270">
    <property type="term" value="F:zinc ion binding"/>
    <property type="evidence" value="ECO:0007669"/>
    <property type="project" value="InterPro"/>
</dbReference>
<feature type="region of interest" description="Disordered" evidence="2">
    <location>
        <begin position="57"/>
        <end position="110"/>
    </location>
</feature>
<feature type="compositionally biased region" description="Basic and acidic residues" evidence="2">
    <location>
        <begin position="1"/>
        <end position="18"/>
    </location>
</feature>
<dbReference type="PROSITE" id="PS00463">
    <property type="entry name" value="ZN2_CY6_FUNGAL_1"/>
    <property type="match status" value="1"/>
</dbReference>
<dbReference type="InterPro" id="IPR036864">
    <property type="entry name" value="Zn2-C6_fun-type_DNA-bd_sf"/>
</dbReference>
<keyword evidence="5" id="KW-1185">Reference proteome</keyword>
<evidence type="ECO:0000256" key="1">
    <source>
        <dbReference type="ARBA" id="ARBA00023242"/>
    </source>
</evidence>
<evidence type="ECO:0000259" key="3">
    <source>
        <dbReference type="PROSITE" id="PS50048"/>
    </source>
</evidence>